<feature type="transmembrane region" description="Helical" evidence="1">
    <location>
        <begin position="100"/>
        <end position="116"/>
    </location>
</feature>
<dbReference type="InterPro" id="IPR036249">
    <property type="entry name" value="Thioredoxin-like_sf"/>
</dbReference>
<keyword evidence="3" id="KW-1185">Reference proteome</keyword>
<gene>
    <name evidence="2" type="ORF">IZT61_19555</name>
</gene>
<dbReference type="Proteomes" id="UP000594759">
    <property type="component" value="Chromosome"/>
</dbReference>
<dbReference type="Gene3D" id="1.20.1440.130">
    <property type="entry name" value="VKOR domain"/>
    <property type="match status" value="1"/>
</dbReference>
<keyword evidence="1" id="KW-0812">Transmembrane</keyword>
<proteinExistence type="predicted"/>
<protein>
    <submittedName>
        <fullName evidence="2">Vitamin K epoxide reductase family protein</fullName>
    </submittedName>
</protein>
<dbReference type="SUPFAM" id="SSF52833">
    <property type="entry name" value="Thioredoxin-like"/>
    <property type="match status" value="1"/>
</dbReference>
<reference evidence="2 3" key="1">
    <citation type="submission" date="2020-11" db="EMBL/GenBank/DDBJ databases">
        <title>Pedobacter endophytica, an endophytic bacteria isolated form Carex pumila.</title>
        <authorList>
            <person name="Peng Y."/>
            <person name="Jiang L."/>
            <person name="Lee J."/>
        </authorList>
    </citation>
    <scope>NUCLEOTIDE SEQUENCE [LARGE SCALE GENOMIC DNA]</scope>
    <source>
        <strain evidence="2 3">JBR3-12</strain>
    </source>
</reference>
<dbReference type="EMBL" id="CP064939">
    <property type="protein sequence ID" value="QPH39221.1"/>
    <property type="molecule type" value="Genomic_DNA"/>
</dbReference>
<name>A0A7S9KZ82_9SPHI</name>
<feature type="transmembrane region" description="Helical" evidence="1">
    <location>
        <begin position="228"/>
        <end position="250"/>
    </location>
</feature>
<feature type="transmembrane region" description="Helical" evidence="1">
    <location>
        <begin position="122"/>
        <end position="138"/>
    </location>
</feature>
<evidence type="ECO:0000256" key="1">
    <source>
        <dbReference type="SAM" id="Phobius"/>
    </source>
</evidence>
<evidence type="ECO:0000313" key="2">
    <source>
        <dbReference type="EMBL" id="QPH39221.1"/>
    </source>
</evidence>
<dbReference type="KEGG" id="pex:IZT61_19555"/>
<dbReference type="Gene3D" id="3.40.30.10">
    <property type="entry name" value="Glutaredoxin"/>
    <property type="match status" value="1"/>
</dbReference>
<feature type="transmembrane region" description="Helical" evidence="1">
    <location>
        <begin position="177"/>
        <end position="195"/>
    </location>
</feature>
<keyword evidence="1" id="KW-1133">Transmembrane helix</keyword>
<accession>A0A7S9KZ82</accession>
<feature type="transmembrane region" description="Helical" evidence="1">
    <location>
        <begin position="256"/>
        <end position="280"/>
    </location>
</feature>
<dbReference type="InterPro" id="IPR038354">
    <property type="entry name" value="VKOR_sf"/>
</dbReference>
<keyword evidence="1" id="KW-0472">Membrane</keyword>
<organism evidence="2 3">
    <name type="scientific">Pedobacter endophyticus</name>
    <dbReference type="NCBI Taxonomy" id="2789740"/>
    <lineage>
        <taxon>Bacteria</taxon>
        <taxon>Pseudomonadati</taxon>
        <taxon>Bacteroidota</taxon>
        <taxon>Sphingobacteriia</taxon>
        <taxon>Sphingobacteriales</taxon>
        <taxon>Sphingobacteriaceae</taxon>
        <taxon>Pedobacter</taxon>
    </lineage>
</organism>
<sequence length="466" mass="54833">MFTIYGLKSIAQKLSFNDAKEKAGSFLAYLENPDEIVAITKINSTNIELINGKGDSFKENIPKFLERWSDNVMFLEAGDIKHERNILTNKVLSIIVSEKKYLFVFFLFVAFFLMLVKNENYIFNSIVFGLNFIGLLLSNKISILKNSDEESSVCKLIKGGDCKSLTKSTRFLNLFEYDRVGIVYFLLFCSIPMYSNYIVSGGVLTIISFLAVFFPFYSIFYQQYIAKSWCILCLLVQSCIVLNFFTFFIKRSSFEYSLFSFFNCFVPIAILLVIANFYFLALDYRNKFENVIKRLNRFISNDQIFNFLSYQNFQNTDVRTTSPIIIGKEREMQISLITNPFCDYCREAYIKVKRVISYNDNYALKVIYLDNHNNEAKDICLQFISIFFLSGEKIYLESIDAWYEWGNLDHQKWQRKFYVKKYELAKKILMENKEWANQNNINETPMFLINNAHLPIEYEIEDLKYM</sequence>
<dbReference type="AlphaFoldDB" id="A0A7S9KZ82"/>
<dbReference type="CDD" id="cd12921">
    <property type="entry name" value="VKOR_4"/>
    <property type="match status" value="1"/>
</dbReference>
<evidence type="ECO:0000313" key="3">
    <source>
        <dbReference type="Proteomes" id="UP000594759"/>
    </source>
</evidence>
<feature type="transmembrane region" description="Helical" evidence="1">
    <location>
        <begin position="201"/>
        <end position="221"/>
    </location>
</feature>
<dbReference type="RefSeq" id="WP_196098688.1">
    <property type="nucleotide sequence ID" value="NZ_CP064939.1"/>
</dbReference>